<keyword evidence="2" id="KW-0808">Transferase</keyword>
<dbReference type="Gene3D" id="1.10.510.10">
    <property type="entry name" value="Transferase(Phosphotransferase) domain 1"/>
    <property type="match status" value="1"/>
</dbReference>
<dbReference type="SUPFAM" id="SSF56112">
    <property type="entry name" value="Protein kinase-like (PK-like)"/>
    <property type="match status" value="1"/>
</dbReference>
<evidence type="ECO:0000256" key="5">
    <source>
        <dbReference type="ARBA" id="ARBA00022840"/>
    </source>
</evidence>
<reference evidence="11" key="1">
    <citation type="submission" date="2023-03" db="EMBL/GenBank/DDBJ databases">
        <title>Complete genome of Cladonia borealis.</title>
        <authorList>
            <person name="Park H."/>
        </authorList>
    </citation>
    <scope>NUCLEOTIDE SEQUENCE</scope>
    <source>
        <strain evidence="11">ANT050790</strain>
    </source>
</reference>
<keyword evidence="1" id="KW-0723">Serine/threonine-protein kinase</keyword>
<comment type="caution">
    <text evidence="11">The sequence shown here is derived from an EMBL/GenBank/DDBJ whole genome shotgun (WGS) entry which is preliminary data.</text>
</comment>
<accession>A0AA39QXZ8</accession>
<sequence>MGAAPPQGGGENYWSHSENSDPTMLKDAIRQILKALHHLHERGSIHRDIKPANVLISNLEGEPLNLVVADYGLTARKKPVKFCGTLGYMAPEVIRNGEINDDSKKP</sequence>
<keyword evidence="12" id="KW-1185">Reference proteome</keyword>
<evidence type="ECO:0000256" key="3">
    <source>
        <dbReference type="ARBA" id="ARBA00022741"/>
    </source>
</evidence>
<dbReference type="Proteomes" id="UP001166286">
    <property type="component" value="Unassembled WGS sequence"/>
</dbReference>
<dbReference type="InterPro" id="IPR030616">
    <property type="entry name" value="Aur-like"/>
</dbReference>
<evidence type="ECO:0000256" key="4">
    <source>
        <dbReference type="ARBA" id="ARBA00022777"/>
    </source>
</evidence>
<evidence type="ECO:0000256" key="6">
    <source>
        <dbReference type="PIRSR" id="PIRSR630616-1"/>
    </source>
</evidence>
<feature type="region of interest" description="Disordered" evidence="9">
    <location>
        <begin position="1"/>
        <end position="21"/>
    </location>
</feature>
<evidence type="ECO:0000259" key="10">
    <source>
        <dbReference type="PROSITE" id="PS50011"/>
    </source>
</evidence>
<name>A0AA39QXZ8_9LECA</name>
<dbReference type="AlphaFoldDB" id="A0AA39QXZ8"/>
<dbReference type="PROSITE" id="PS50011">
    <property type="entry name" value="PROTEIN_KINASE_DOM"/>
    <property type="match status" value="1"/>
</dbReference>
<keyword evidence="3 7" id="KW-0547">Nucleotide-binding</keyword>
<dbReference type="GO" id="GO:0004674">
    <property type="term" value="F:protein serine/threonine kinase activity"/>
    <property type="evidence" value="ECO:0007669"/>
    <property type="project" value="UniProtKB-KW"/>
</dbReference>
<evidence type="ECO:0000256" key="8">
    <source>
        <dbReference type="PIRSR" id="PIRSR630616-3"/>
    </source>
</evidence>
<dbReference type="Pfam" id="PF00069">
    <property type="entry name" value="Pkinase"/>
    <property type="match status" value="1"/>
</dbReference>
<evidence type="ECO:0000313" key="12">
    <source>
        <dbReference type="Proteomes" id="UP001166286"/>
    </source>
</evidence>
<evidence type="ECO:0000256" key="9">
    <source>
        <dbReference type="SAM" id="MobiDB-lite"/>
    </source>
</evidence>
<feature type="domain" description="Protein kinase" evidence="10">
    <location>
        <begin position="1"/>
        <end position="106"/>
    </location>
</feature>
<dbReference type="InterPro" id="IPR011009">
    <property type="entry name" value="Kinase-like_dom_sf"/>
</dbReference>
<evidence type="ECO:0000313" key="11">
    <source>
        <dbReference type="EMBL" id="KAK0510155.1"/>
    </source>
</evidence>
<dbReference type="EMBL" id="JAFEKC020000017">
    <property type="protein sequence ID" value="KAK0510155.1"/>
    <property type="molecule type" value="Genomic_DNA"/>
</dbReference>
<protein>
    <recommendedName>
        <fullName evidence="10">Protein kinase domain-containing protein</fullName>
    </recommendedName>
</protein>
<evidence type="ECO:0000256" key="7">
    <source>
        <dbReference type="PIRSR" id="PIRSR630616-2"/>
    </source>
</evidence>
<evidence type="ECO:0000256" key="1">
    <source>
        <dbReference type="ARBA" id="ARBA00022527"/>
    </source>
</evidence>
<feature type="active site" description="Proton acceptor" evidence="6">
    <location>
        <position position="48"/>
    </location>
</feature>
<dbReference type="InterPro" id="IPR000719">
    <property type="entry name" value="Prot_kinase_dom"/>
</dbReference>
<proteinExistence type="predicted"/>
<dbReference type="GO" id="GO:0005524">
    <property type="term" value="F:ATP binding"/>
    <property type="evidence" value="ECO:0007669"/>
    <property type="project" value="UniProtKB-KW"/>
</dbReference>
<gene>
    <name evidence="11" type="ORF">JMJ35_007549</name>
</gene>
<organism evidence="11 12">
    <name type="scientific">Cladonia borealis</name>
    <dbReference type="NCBI Taxonomy" id="184061"/>
    <lineage>
        <taxon>Eukaryota</taxon>
        <taxon>Fungi</taxon>
        <taxon>Dikarya</taxon>
        <taxon>Ascomycota</taxon>
        <taxon>Pezizomycotina</taxon>
        <taxon>Lecanoromycetes</taxon>
        <taxon>OSLEUM clade</taxon>
        <taxon>Lecanoromycetidae</taxon>
        <taxon>Lecanorales</taxon>
        <taxon>Lecanorineae</taxon>
        <taxon>Cladoniaceae</taxon>
        <taxon>Cladonia</taxon>
    </lineage>
</organism>
<feature type="cross-link" description="Glycyl lysine isopeptide (Lys-Gly) (interchain with G-Cter in SUMO2)" evidence="8">
    <location>
        <position position="50"/>
    </location>
</feature>
<dbReference type="PANTHER" id="PTHR24350">
    <property type="entry name" value="SERINE/THREONINE-PROTEIN KINASE IAL-RELATED"/>
    <property type="match status" value="1"/>
</dbReference>
<feature type="binding site" evidence="7">
    <location>
        <position position="70"/>
    </location>
    <ligand>
        <name>ATP</name>
        <dbReference type="ChEBI" id="CHEBI:30616"/>
    </ligand>
</feature>
<keyword evidence="5 7" id="KW-0067">ATP-binding</keyword>
<evidence type="ECO:0000256" key="2">
    <source>
        <dbReference type="ARBA" id="ARBA00022679"/>
    </source>
</evidence>
<keyword evidence="4" id="KW-0418">Kinase</keyword>